<evidence type="ECO:0000313" key="2">
    <source>
        <dbReference type="EMBL" id="ABC21815.1"/>
    </source>
</evidence>
<dbReference type="KEGG" id="rru:Rru_A1014"/>
<evidence type="ECO:0000256" key="1">
    <source>
        <dbReference type="SAM" id="SignalP"/>
    </source>
</evidence>
<dbReference type="EnsemblBacteria" id="ABC21815">
    <property type="protein sequence ID" value="ABC21815"/>
    <property type="gene ID" value="Rru_A1014"/>
</dbReference>
<feature type="chain" id="PRO_5004214973" description="Rap1a immunity protein domain-containing protein" evidence="1">
    <location>
        <begin position="24"/>
        <end position="126"/>
    </location>
</feature>
<accession>Q2RVN0</accession>
<evidence type="ECO:0000313" key="3">
    <source>
        <dbReference type="Proteomes" id="UP000001929"/>
    </source>
</evidence>
<name>Q2RVN0_RHORT</name>
<protein>
    <recommendedName>
        <fullName evidence="4">Rap1a immunity protein domain-containing protein</fullName>
    </recommendedName>
</protein>
<dbReference type="AlphaFoldDB" id="Q2RVN0"/>
<dbReference type="RefSeq" id="WP_011388769.1">
    <property type="nucleotide sequence ID" value="NC_007643.1"/>
</dbReference>
<proteinExistence type="predicted"/>
<sequence>MGKGVALALIGWTLLVAAQPALALDPKDMVETARLGTRAGTYLAGLRHCAWARQPGFGAYRSISEDDLADGLVLVLGAARAADPGVITTARQAFILASTRTSRPDQTACAALAQAVIDDLGHDPRQ</sequence>
<keyword evidence="3" id="KW-1185">Reference proteome</keyword>
<keyword evidence="1" id="KW-0732">Signal</keyword>
<dbReference type="HOGENOM" id="CLU_1979866_0_0_5"/>
<gene>
    <name evidence="2" type="ordered locus">Rru_A1014</name>
</gene>
<evidence type="ECO:0008006" key="4">
    <source>
        <dbReference type="Google" id="ProtNLM"/>
    </source>
</evidence>
<dbReference type="PATRIC" id="fig|269796.9.peg.1069"/>
<feature type="signal peptide" evidence="1">
    <location>
        <begin position="1"/>
        <end position="23"/>
    </location>
</feature>
<dbReference type="Proteomes" id="UP000001929">
    <property type="component" value="Chromosome"/>
</dbReference>
<reference evidence="2 3" key="1">
    <citation type="journal article" date="2011" name="Stand. Genomic Sci.">
        <title>Complete genome sequence of Rhodospirillum rubrum type strain (S1).</title>
        <authorList>
            <person name="Munk A.C."/>
            <person name="Copeland A."/>
            <person name="Lucas S."/>
            <person name="Lapidus A."/>
            <person name="Del Rio T.G."/>
            <person name="Barry K."/>
            <person name="Detter J.C."/>
            <person name="Hammon N."/>
            <person name="Israni S."/>
            <person name="Pitluck S."/>
            <person name="Brettin T."/>
            <person name="Bruce D."/>
            <person name="Han C."/>
            <person name="Tapia R."/>
            <person name="Gilna P."/>
            <person name="Schmutz J."/>
            <person name="Larimer F."/>
            <person name="Land M."/>
            <person name="Kyrpides N.C."/>
            <person name="Mavromatis K."/>
            <person name="Richardson P."/>
            <person name="Rohde M."/>
            <person name="Goker M."/>
            <person name="Klenk H.P."/>
            <person name="Zhang Y."/>
            <person name="Roberts G.P."/>
            <person name="Reslewic S."/>
            <person name="Schwartz D.C."/>
        </authorList>
    </citation>
    <scope>NUCLEOTIDE SEQUENCE [LARGE SCALE GENOMIC DNA]</scope>
    <source>
        <strain evidence="3">ATCC 11170 / ATH 1.1.1 / DSM 467 / LMG 4362 / NCIMB 8255 / S1</strain>
    </source>
</reference>
<dbReference type="EMBL" id="CP000230">
    <property type="protein sequence ID" value="ABC21815.1"/>
    <property type="molecule type" value="Genomic_DNA"/>
</dbReference>
<organism evidence="2 3">
    <name type="scientific">Rhodospirillum rubrum (strain ATCC 11170 / ATH 1.1.1 / DSM 467 / LMG 4362 / NCIMB 8255 / S1)</name>
    <dbReference type="NCBI Taxonomy" id="269796"/>
    <lineage>
        <taxon>Bacteria</taxon>
        <taxon>Pseudomonadati</taxon>
        <taxon>Pseudomonadota</taxon>
        <taxon>Alphaproteobacteria</taxon>
        <taxon>Rhodospirillales</taxon>
        <taxon>Rhodospirillaceae</taxon>
        <taxon>Rhodospirillum</taxon>
    </lineage>
</organism>